<organism evidence="2 3">
    <name type="scientific">Pseudomonas nitroreducens</name>
    <dbReference type="NCBI Taxonomy" id="46680"/>
    <lineage>
        <taxon>Bacteria</taxon>
        <taxon>Pseudomonadati</taxon>
        <taxon>Pseudomonadota</taxon>
        <taxon>Gammaproteobacteria</taxon>
        <taxon>Pseudomonadales</taxon>
        <taxon>Pseudomonadaceae</taxon>
        <taxon>Pseudomonas</taxon>
    </lineage>
</organism>
<keyword evidence="2" id="KW-0645">Protease</keyword>
<dbReference type="RefSeq" id="WP_184586695.1">
    <property type="nucleotide sequence ID" value="NZ_JACHLI010000003.1"/>
</dbReference>
<dbReference type="EMBL" id="JACHLI010000003">
    <property type="protein sequence ID" value="MBB4862339.1"/>
    <property type="molecule type" value="Genomic_DNA"/>
</dbReference>
<name>A0A7W7P071_PSENT</name>
<dbReference type="InterPro" id="IPR038765">
    <property type="entry name" value="Papain-like_cys_pep_sf"/>
</dbReference>
<gene>
    <name evidence="2" type="ORF">HNP46_001177</name>
</gene>
<dbReference type="Pfam" id="PF01841">
    <property type="entry name" value="Transglut_core"/>
    <property type="match status" value="1"/>
</dbReference>
<proteinExistence type="predicted"/>
<dbReference type="InterPro" id="IPR002931">
    <property type="entry name" value="Transglutaminase-like"/>
</dbReference>
<dbReference type="PANTHER" id="PTHR33490">
    <property type="entry name" value="BLR5614 PROTEIN-RELATED"/>
    <property type="match status" value="1"/>
</dbReference>
<evidence type="ECO:0000259" key="1">
    <source>
        <dbReference type="Pfam" id="PF01841"/>
    </source>
</evidence>
<comment type="caution">
    <text evidence="2">The sequence shown here is derived from an EMBL/GenBank/DDBJ whole genome shotgun (WGS) entry which is preliminary data.</text>
</comment>
<feature type="domain" description="Transglutaminase-like" evidence="1">
    <location>
        <begin position="28"/>
        <end position="136"/>
    </location>
</feature>
<protein>
    <submittedName>
        <fullName evidence="2">Transglutaminase-like putative cysteine protease</fullName>
    </submittedName>
</protein>
<reference evidence="2 3" key="1">
    <citation type="submission" date="2020-08" db="EMBL/GenBank/DDBJ databases">
        <title>Functional genomics of gut bacteria from endangered species of beetles.</title>
        <authorList>
            <person name="Carlos-Shanley C."/>
        </authorList>
    </citation>
    <scope>NUCLEOTIDE SEQUENCE [LARGE SCALE GENOMIC DNA]</scope>
    <source>
        <strain evidence="2 3">S00179</strain>
    </source>
</reference>
<dbReference type="Gene3D" id="3.10.620.30">
    <property type="match status" value="1"/>
</dbReference>
<keyword evidence="2" id="KW-0378">Hydrolase</keyword>
<dbReference type="Proteomes" id="UP000566995">
    <property type="component" value="Unassembled WGS sequence"/>
</dbReference>
<dbReference type="GO" id="GO:0008233">
    <property type="term" value="F:peptidase activity"/>
    <property type="evidence" value="ECO:0007669"/>
    <property type="project" value="UniProtKB-KW"/>
</dbReference>
<sequence>MQPYLKPSRFVDSDHPQVIEFALNHRGEGGTPLEQAVALYYAVRDKVRYNPYVFSRDPQTLKASHALLAGQSYCVPKATLLAACARHCGIPARIGLADVKNHLATPRLLELLRSEVFAMHGYTELFLEGRWVKATPAFDIRLCQAFGVLPLEFDGRNDSVFHPFNRDGERHMEYLRDHGQFPDVPEEFFFGYLKQCYPHLFTGEDAPLEGDLRSEAARRAGKPRHEGNR</sequence>
<evidence type="ECO:0000313" key="2">
    <source>
        <dbReference type="EMBL" id="MBB4862339.1"/>
    </source>
</evidence>
<dbReference type="GO" id="GO:0006508">
    <property type="term" value="P:proteolysis"/>
    <property type="evidence" value="ECO:0007669"/>
    <property type="project" value="UniProtKB-KW"/>
</dbReference>
<evidence type="ECO:0000313" key="3">
    <source>
        <dbReference type="Proteomes" id="UP000566995"/>
    </source>
</evidence>
<dbReference type="AlphaFoldDB" id="A0A7W7P071"/>
<dbReference type="PANTHER" id="PTHR33490:SF3">
    <property type="entry name" value="CONSERVED INTEGRAL MEMBRANE PROTEIN"/>
    <property type="match status" value="1"/>
</dbReference>
<accession>A0A7W7P071</accession>
<dbReference type="SUPFAM" id="SSF54001">
    <property type="entry name" value="Cysteine proteinases"/>
    <property type="match status" value="1"/>
</dbReference>